<evidence type="ECO:0000256" key="1">
    <source>
        <dbReference type="ARBA" id="ARBA00022679"/>
    </source>
</evidence>
<keyword evidence="5" id="KW-1185">Reference proteome</keyword>
<dbReference type="InterPro" id="IPR051504">
    <property type="entry name" value="Plant_metabolite_acyltrans"/>
</dbReference>
<evidence type="ECO:0000256" key="2">
    <source>
        <dbReference type="ARBA" id="ARBA00023315"/>
    </source>
</evidence>
<dbReference type="STRING" id="72664.V4LX62"/>
<dbReference type="eggNOG" id="ENOG502QPXT">
    <property type="taxonomic scope" value="Eukaryota"/>
</dbReference>
<dbReference type="AlphaFoldDB" id="V4LX62"/>
<dbReference type="Gramene" id="ESQ47117">
    <property type="protein sequence ID" value="ESQ47117"/>
    <property type="gene ID" value="EUTSA_v10028123mg"/>
</dbReference>
<evidence type="ECO:0000313" key="5">
    <source>
        <dbReference type="Proteomes" id="UP000030689"/>
    </source>
</evidence>
<reference evidence="4 5" key="1">
    <citation type="journal article" date="2013" name="Front. Plant Sci.">
        <title>The Reference Genome of the Halophytic Plant Eutrema salsugineum.</title>
        <authorList>
            <person name="Yang R."/>
            <person name="Jarvis D.E."/>
            <person name="Chen H."/>
            <person name="Beilstein M.A."/>
            <person name="Grimwood J."/>
            <person name="Jenkins J."/>
            <person name="Shu S."/>
            <person name="Prochnik S."/>
            <person name="Xin M."/>
            <person name="Ma C."/>
            <person name="Schmutz J."/>
            <person name="Wing R.A."/>
            <person name="Mitchell-Olds T."/>
            <person name="Schumaker K.S."/>
            <person name="Wang X."/>
        </authorList>
    </citation>
    <scope>NUCLEOTIDE SEQUENCE [LARGE SCALE GENOMIC DNA]</scope>
</reference>
<feature type="coiled-coil region" evidence="3">
    <location>
        <begin position="181"/>
        <end position="208"/>
    </location>
</feature>
<dbReference type="OMA" id="CEDGANR"/>
<keyword evidence="3" id="KW-0175">Coiled coil</keyword>
<keyword evidence="2" id="KW-0012">Acyltransferase</keyword>
<evidence type="ECO:0000313" key="4">
    <source>
        <dbReference type="EMBL" id="ESQ47117.1"/>
    </source>
</evidence>
<dbReference type="InterPro" id="IPR023213">
    <property type="entry name" value="CAT-like_dom_sf"/>
</dbReference>
<gene>
    <name evidence="4" type="ORF">EUTSA_v10028123mg</name>
</gene>
<dbReference type="PANTHER" id="PTHR31625">
    <property type="match status" value="1"/>
</dbReference>
<organism evidence="4 5">
    <name type="scientific">Eutrema salsugineum</name>
    <name type="common">Saltwater cress</name>
    <name type="synonym">Sisymbrium salsugineum</name>
    <dbReference type="NCBI Taxonomy" id="72664"/>
    <lineage>
        <taxon>Eukaryota</taxon>
        <taxon>Viridiplantae</taxon>
        <taxon>Streptophyta</taxon>
        <taxon>Embryophyta</taxon>
        <taxon>Tracheophyta</taxon>
        <taxon>Spermatophyta</taxon>
        <taxon>Magnoliopsida</taxon>
        <taxon>eudicotyledons</taxon>
        <taxon>Gunneridae</taxon>
        <taxon>Pentapetalae</taxon>
        <taxon>rosids</taxon>
        <taxon>malvids</taxon>
        <taxon>Brassicales</taxon>
        <taxon>Brassicaceae</taxon>
        <taxon>Eutremeae</taxon>
        <taxon>Eutrema</taxon>
    </lineage>
</organism>
<dbReference type="Gene3D" id="3.30.559.10">
    <property type="entry name" value="Chloramphenicol acetyltransferase-like domain"/>
    <property type="match status" value="2"/>
</dbReference>
<feature type="non-terminal residue" evidence="4">
    <location>
        <position position="1"/>
    </location>
</feature>
<keyword evidence="1" id="KW-0808">Transferase</keyword>
<accession>V4LX62</accession>
<dbReference type="GO" id="GO:0016747">
    <property type="term" value="F:acyltransferase activity, transferring groups other than amino-acyl groups"/>
    <property type="evidence" value="ECO:0007669"/>
    <property type="project" value="UniProtKB-ARBA"/>
</dbReference>
<dbReference type="Pfam" id="PF02458">
    <property type="entry name" value="Transferase"/>
    <property type="match status" value="2"/>
</dbReference>
<protein>
    <recommendedName>
        <fullName evidence="6">BAHD acyltransferase</fullName>
    </recommendedName>
</protein>
<sequence>PSTLMIPKLERSLSLVLHHYSPLAGRLTWNPQDPKPCILVHPGDSVSLTVAETDQDFSRVSGQELRPATELRSFVPGLEATGDSASVLSLQVTFFPNQGFCIGITSHHAVIDGKTSAMFIKSWAYICRLQEHEAMDLPLLPEDLTPRFDRTVIDVLTRLEAKIMELSSRSLKPRPGSEIAADIVRVTLELTRENVERLKERAKNESTRPPFELHLSTFVIAFAYAWTCVVKACRVRRPDFRHRLGPLVPETYFGNCLFPIALFGYEAKEFSEEDGFAKAVEILGDSGVKKMKPGEQIGAVTGSPRLGIYGVDFGWGRPVKTEVVAIEHTKGFFSLLERKDELDGVEMGLCLKESEMNIFLSLFKNGI</sequence>
<dbReference type="KEGG" id="eus:EUTSA_v10028123mg"/>
<evidence type="ECO:0008006" key="6">
    <source>
        <dbReference type="Google" id="ProtNLM"/>
    </source>
</evidence>
<dbReference type="Proteomes" id="UP000030689">
    <property type="component" value="Unassembled WGS sequence"/>
</dbReference>
<proteinExistence type="predicted"/>
<evidence type="ECO:0000256" key="3">
    <source>
        <dbReference type="SAM" id="Coils"/>
    </source>
</evidence>
<dbReference type="EMBL" id="KI517416">
    <property type="protein sequence ID" value="ESQ47117.1"/>
    <property type="molecule type" value="Genomic_DNA"/>
</dbReference>
<name>V4LX62_EUTSA</name>